<accession>A0A8B8HW25</accession>
<dbReference type="GeneID" id="113395173"/>
<reference evidence="2" key="1">
    <citation type="submission" date="2025-08" db="UniProtKB">
        <authorList>
            <consortium name="RefSeq"/>
        </authorList>
    </citation>
    <scope>IDENTIFICATION</scope>
    <source>
        <tissue evidence="2">Whole body</tissue>
    </source>
</reference>
<evidence type="ECO:0000313" key="1">
    <source>
        <dbReference type="Proteomes" id="UP001652626"/>
    </source>
</evidence>
<dbReference type="PANTHER" id="PTHR11008">
    <property type="entry name" value="PROTEIN TAKEOUT-LIKE PROTEIN"/>
    <property type="match status" value="1"/>
</dbReference>
<proteinExistence type="predicted"/>
<dbReference type="GO" id="GO:0007623">
    <property type="term" value="P:circadian rhythm"/>
    <property type="evidence" value="ECO:0007669"/>
    <property type="project" value="UniProtKB-ARBA"/>
</dbReference>
<organism evidence="1 2">
    <name type="scientific">Vanessa tameamea</name>
    <name type="common">Kamehameha butterfly</name>
    <dbReference type="NCBI Taxonomy" id="334116"/>
    <lineage>
        <taxon>Eukaryota</taxon>
        <taxon>Metazoa</taxon>
        <taxon>Ecdysozoa</taxon>
        <taxon>Arthropoda</taxon>
        <taxon>Hexapoda</taxon>
        <taxon>Insecta</taxon>
        <taxon>Pterygota</taxon>
        <taxon>Neoptera</taxon>
        <taxon>Endopterygota</taxon>
        <taxon>Lepidoptera</taxon>
        <taxon>Glossata</taxon>
        <taxon>Ditrysia</taxon>
        <taxon>Papilionoidea</taxon>
        <taxon>Nymphalidae</taxon>
        <taxon>Nymphalinae</taxon>
        <taxon>Vanessa</taxon>
    </lineage>
</organism>
<sequence length="186" mass="20708">MGIQPMDPLKLELIKSDQGGLKIIFKDSTLTGLKDCSVENIKYDTSKMKQHVALKCNLVLTGDYNIDGQLLILTAQGNGKYKITIQDMLIKAVIDISTVNGKDGKPHWHISKWSYTFDVLTGTTFNFENLFNGNKALAQPVLDFVNTSWKDVMQEIAPPIVDAIIAKVIHGVESLYKSVPIDQLQE</sequence>
<keyword evidence="1" id="KW-1185">Reference proteome</keyword>
<protein>
    <submittedName>
        <fullName evidence="2">Protein takeout-like</fullName>
    </submittedName>
</protein>
<dbReference type="AlphaFoldDB" id="A0A8B8HW25"/>
<dbReference type="SMART" id="SM00700">
    <property type="entry name" value="JHBP"/>
    <property type="match status" value="1"/>
</dbReference>
<evidence type="ECO:0000313" key="2">
    <source>
        <dbReference type="RefSeq" id="XP_026488527.2"/>
    </source>
</evidence>
<dbReference type="PANTHER" id="PTHR11008:SF41">
    <property type="entry name" value="RE70318P"/>
    <property type="match status" value="1"/>
</dbReference>
<dbReference type="Gene3D" id="3.15.10.30">
    <property type="entry name" value="Haemolymph juvenile hormone binding protein"/>
    <property type="match status" value="1"/>
</dbReference>
<dbReference type="InterPro" id="IPR038606">
    <property type="entry name" value="To_sf"/>
</dbReference>
<dbReference type="GO" id="GO:0005615">
    <property type="term" value="C:extracellular space"/>
    <property type="evidence" value="ECO:0007669"/>
    <property type="project" value="TreeGrafter"/>
</dbReference>
<dbReference type="RefSeq" id="XP_026488527.2">
    <property type="nucleotide sequence ID" value="XM_026632742.2"/>
</dbReference>
<dbReference type="InterPro" id="IPR010562">
    <property type="entry name" value="Haemolymph_juvenile_hormone-bd"/>
</dbReference>
<dbReference type="OMA" id="GKPHWHI"/>
<gene>
    <name evidence="2" type="primary">LOC113395173</name>
</gene>
<dbReference type="Proteomes" id="UP001652626">
    <property type="component" value="Chromosome 11"/>
</dbReference>
<name>A0A8B8HW25_VANTA</name>
<dbReference type="Pfam" id="PF06585">
    <property type="entry name" value="JHBP"/>
    <property type="match status" value="1"/>
</dbReference>
<dbReference type="OrthoDB" id="8186595at2759"/>